<dbReference type="InterPro" id="IPR009959">
    <property type="entry name" value="Cyclase_SnoaL-like"/>
</dbReference>
<evidence type="ECO:0000313" key="2">
    <source>
        <dbReference type="Proteomes" id="UP001142153"/>
    </source>
</evidence>
<dbReference type="InterPro" id="IPR032710">
    <property type="entry name" value="NTF2-like_dom_sf"/>
</dbReference>
<gene>
    <name evidence="1" type="ORF">O6P37_03470</name>
</gene>
<dbReference type="Gene3D" id="3.10.450.50">
    <property type="match status" value="1"/>
</dbReference>
<dbReference type="RefSeq" id="WP_269892740.1">
    <property type="nucleotide sequence ID" value="NZ_JAPZPY010000001.1"/>
</dbReference>
<dbReference type="PANTHER" id="PTHR38436:SF1">
    <property type="entry name" value="ESTER CYCLASE"/>
    <property type="match status" value="1"/>
</dbReference>
<name>A0ABT4PMW5_9MYCO</name>
<dbReference type="Pfam" id="PF07366">
    <property type="entry name" value="SnoaL"/>
    <property type="match status" value="1"/>
</dbReference>
<sequence>MDTRDSVDTVNRFWDEVWNAHDAAAADRFVSEDFVIVTGGRPITGRENFKAWVNDFLTALTDLHLEVLETFQSADGRRVTSRWLLTGRNNGILGTAADQQRVAMTGTAVWAVDADGTLTTNWVERSSWETYQQLTAGAVTGR</sequence>
<comment type="caution">
    <text evidence="1">The sequence shown here is derived from an EMBL/GenBank/DDBJ whole genome shotgun (WGS) entry which is preliminary data.</text>
</comment>
<keyword evidence="2" id="KW-1185">Reference proteome</keyword>
<protein>
    <submittedName>
        <fullName evidence="1">Ester cyclase</fullName>
    </submittedName>
</protein>
<evidence type="ECO:0000313" key="1">
    <source>
        <dbReference type="EMBL" id="MCZ8377914.1"/>
    </source>
</evidence>
<dbReference type="PANTHER" id="PTHR38436">
    <property type="entry name" value="POLYKETIDE CYCLASE SNOAL-LIKE DOMAIN"/>
    <property type="match status" value="1"/>
</dbReference>
<dbReference type="Proteomes" id="UP001142153">
    <property type="component" value="Unassembled WGS sequence"/>
</dbReference>
<organism evidence="1 2">
    <name type="scientific">Mycobacterium hippophais</name>
    <dbReference type="NCBI Taxonomy" id="3016340"/>
    <lineage>
        <taxon>Bacteria</taxon>
        <taxon>Bacillati</taxon>
        <taxon>Actinomycetota</taxon>
        <taxon>Actinomycetes</taxon>
        <taxon>Mycobacteriales</taxon>
        <taxon>Mycobacteriaceae</taxon>
        <taxon>Mycobacterium</taxon>
    </lineage>
</organism>
<dbReference type="EMBL" id="JAPZPY010000001">
    <property type="protein sequence ID" value="MCZ8377914.1"/>
    <property type="molecule type" value="Genomic_DNA"/>
</dbReference>
<accession>A0ABT4PMW5</accession>
<dbReference type="SUPFAM" id="SSF54427">
    <property type="entry name" value="NTF2-like"/>
    <property type="match status" value="1"/>
</dbReference>
<proteinExistence type="predicted"/>
<reference evidence="1" key="1">
    <citation type="submission" date="2022-12" db="EMBL/GenBank/DDBJ databases">
        <authorList>
            <person name="Deng Y."/>
            <person name="Zhang Y.-Q."/>
        </authorList>
    </citation>
    <scope>NUCLEOTIDE SEQUENCE</scope>
    <source>
        <strain evidence="1">CPCC 205372</strain>
    </source>
</reference>